<dbReference type="SUPFAM" id="SSF141523">
    <property type="entry name" value="L,D-transpeptidase catalytic domain-like"/>
    <property type="match status" value="1"/>
</dbReference>
<feature type="active site" description="Nucleophile" evidence="7">
    <location>
        <position position="418"/>
    </location>
</feature>
<accession>A0A6L7I199</accession>
<dbReference type="InterPro" id="IPR002477">
    <property type="entry name" value="Peptidoglycan-bd-like"/>
</dbReference>
<dbReference type="InterPro" id="IPR052905">
    <property type="entry name" value="LD-transpeptidase_YkuD-like"/>
</dbReference>
<reference evidence="10 11" key="1">
    <citation type="submission" date="2019-12" db="EMBL/GenBank/DDBJ databases">
        <title>Shewanella insulae sp. nov., isolated from a tidal flat.</title>
        <authorList>
            <person name="Yoon J.-H."/>
        </authorList>
    </citation>
    <scope>NUCLEOTIDE SEQUENCE [LARGE SCALE GENOMIC DNA]</scope>
    <source>
        <strain evidence="10 11">JBTF-M18</strain>
    </source>
</reference>
<dbReference type="CDD" id="cd16913">
    <property type="entry name" value="YkuD_like"/>
    <property type="match status" value="1"/>
</dbReference>
<evidence type="ECO:0000256" key="6">
    <source>
        <dbReference type="ARBA" id="ARBA00023316"/>
    </source>
</evidence>
<evidence type="ECO:0000256" key="3">
    <source>
        <dbReference type="ARBA" id="ARBA00022679"/>
    </source>
</evidence>
<dbReference type="PROSITE" id="PS52029">
    <property type="entry name" value="LD_TPASE"/>
    <property type="match status" value="1"/>
</dbReference>
<dbReference type="Proteomes" id="UP000474778">
    <property type="component" value="Unassembled WGS sequence"/>
</dbReference>
<dbReference type="GO" id="GO:0009252">
    <property type="term" value="P:peptidoglycan biosynthetic process"/>
    <property type="evidence" value="ECO:0007669"/>
    <property type="project" value="UniProtKB-UniPathway"/>
</dbReference>
<keyword evidence="6 7" id="KW-0961">Cell wall biogenesis/degradation</keyword>
<keyword evidence="3" id="KW-0808">Transferase</keyword>
<dbReference type="RefSeq" id="WP_160796070.1">
    <property type="nucleotide sequence ID" value="NZ_WRPA01000008.1"/>
</dbReference>
<organism evidence="10 11">
    <name type="scientific">Shewanella insulae</name>
    <dbReference type="NCBI Taxonomy" id="2681496"/>
    <lineage>
        <taxon>Bacteria</taxon>
        <taxon>Pseudomonadati</taxon>
        <taxon>Pseudomonadota</taxon>
        <taxon>Gammaproteobacteria</taxon>
        <taxon>Alteromonadales</taxon>
        <taxon>Shewanellaceae</taxon>
        <taxon>Shewanella</taxon>
    </lineage>
</organism>
<sequence>MKSLLSYMLTVLACLVSVSLNLISQSALAADNMAAQINQHPVASEPEFIWFDQRGPKPLTIDMLALAQELGFWQHKGSSTIKEGAQATRDLDDRYSQLFIEMLKTLRLGQGNEALSNVRQLRRAVQTQQLHELLDGMLPEHKQVQLLREQIRRYQQLEIYVWPAISSRQYRLGQRSPEIAKLRWMLSQLGDLPPKPSNAYRDAIYDPAIVSAIKHFQIRHGIPESGQLDSLTRKALQVSPSQRIAHLRQALFRWFALPIQLPQQYLWVNIPAYQLQIMDNETSVLSMRVIVGKPETPTPQMVTTLDLVTLNPTWTPPRSIVYGELLPKHGRTPGYLAAHGFELRKVSQGHSLAIPLANQSSKQIAALLSEYQLVQQPGANNSLGRYRFSIPNNEAIYLHDTPVKKLFMRQERALSHGCVRLEKADLLVNYLLTRHINQSPAVIKEALAQKSPRYFKLAEPLPVLVTYLTTWIDVRGVVQFRPDIYELNSPLVERAPVADLGL</sequence>
<evidence type="ECO:0000256" key="7">
    <source>
        <dbReference type="PROSITE-ProRule" id="PRU01373"/>
    </source>
</evidence>
<keyword evidence="8" id="KW-0732">Signal</keyword>
<dbReference type="GO" id="GO:0071555">
    <property type="term" value="P:cell wall organization"/>
    <property type="evidence" value="ECO:0007669"/>
    <property type="project" value="UniProtKB-UniRule"/>
</dbReference>
<dbReference type="GO" id="GO:0016740">
    <property type="term" value="F:transferase activity"/>
    <property type="evidence" value="ECO:0007669"/>
    <property type="project" value="UniProtKB-KW"/>
</dbReference>
<dbReference type="SUPFAM" id="SSF47090">
    <property type="entry name" value="PGBD-like"/>
    <property type="match status" value="1"/>
</dbReference>
<protein>
    <submittedName>
        <fullName evidence="10">L,D-transpeptidase family protein</fullName>
    </submittedName>
</protein>
<evidence type="ECO:0000256" key="8">
    <source>
        <dbReference type="SAM" id="SignalP"/>
    </source>
</evidence>
<dbReference type="InterPro" id="IPR036366">
    <property type="entry name" value="PGBDSf"/>
</dbReference>
<dbReference type="GO" id="GO:0008360">
    <property type="term" value="P:regulation of cell shape"/>
    <property type="evidence" value="ECO:0007669"/>
    <property type="project" value="UniProtKB-UniRule"/>
</dbReference>
<dbReference type="Pfam" id="PF03734">
    <property type="entry name" value="YkuD"/>
    <property type="match status" value="1"/>
</dbReference>
<feature type="active site" description="Proton donor/acceptor" evidence="7">
    <location>
        <position position="399"/>
    </location>
</feature>
<keyword evidence="11" id="KW-1185">Reference proteome</keyword>
<evidence type="ECO:0000256" key="2">
    <source>
        <dbReference type="ARBA" id="ARBA00005992"/>
    </source>
</evidence>
<dbReference type="PANTHER" id="PTHR41533:SF1">
    <property type="entry name" value="L,D-TRANSPEPTIDASE YCBB-RELATED"/>
    <property type="match status" value="1"/>
</dbReference>
<evidence type="ECO:0000256" key="5">
    <source>
        <dbReference type="ARBA" id="ARBA00022984"/>
    </source>
</evidence>
<dbReference type="InterPro" id="IPR005490">
    <property type="entry name" value="LD_TPept_cat_dom"/>
</dbReference>
<keyword evidence="5 7" id="KW-0573">Peptidoglycan synthesis</keyword>
<evidence type="ECO:0000256" key="4">
    <source>
        <dbReference type="ARBA" id="ARBA00022960"/>
    </source>
</evidence>
<dbReference type="GO" id="GO:0004180">
    <property type="term" value="F:carboxypeptidase activity"/>
    <property type="evidence" value="ECO:0007669"/>
    <property type="project" value="UniProtKB-ARBA"/>
</dbReference>
<feature type="domain" description="L,D-TPase catalytic" evidence="9">
    <location>
        <begin position="264"/>
        <end position="444"/>
    </location>
</feature>
<evidence type="ECO:0000259" key="9">
    <source>
        <dbReference type="PROSITE" id="PS52029"/>
    </source>
</evidence>
<dbReference type="Gene3D" id="1.10.101.10">
    <property type="entry name" value="PGBD-like superfamily/PGBD"/>
    <property type="match status" value="1"/>
</dbReference>
<dbReference type="PANTHER" id="PTHR41533">
    <property type="entry name" value="L,D-TRANSPEPTIDASE HI_1667-RELATED"/>
    <property type="match status" value="1"/>
</dbReference>
<name>A0A6L7I199_9GAMM</name>
<feature type="chain" id="PRO_5027000396" evidence="8">
    <location>
        <begin position="30"/>
        <end position="502"/>
    </location>
</feature>
<comment type="pathway">
    <text evidence="1 7">Cell wall biogenesis; peptidoglycan biosynthesis.</text>
</comment>
<feature type="signal peptide" evidence="8">
    <location>
        <begin position="1"/>
        <end position="29"/>
    </location>
</feature>
<dbReference type="EMBL" id="WRPA01000008">
    <property type="protein sequence ID" value="MXR69158.1"/>
    <property type="molecule type" value="Genomic_DNA"/>
</dbReference>
<keyword evidence="4 7" id="KW-0133">Cell shape</keyword>
<dbReference type="InterPro" id="IPR038063">
    <property type="entry name" value="Transpep_catalytic_dom"/>
</dbReference>
<dbReference type="Gene3D" id="2.40.440.10">
    <property type="entry name" value="L,D-transpeptidase catalytic domain-like"/>
    <property type="match status" value="1"/>
</dbReference>
<dbReference type="Pfam" id="PF01471">
    <property type="entry name" value="PG_binding_1"/>
    <property type="match status" value="1"/>
</dbReference>
<comment type="caution">
    <text evidence="10">The sequence shown here is derived from an EMBL/GenBank/DDBJ whole genome shotgun (WGS) entry which is preliminary data.</text>
</comment>
<evidence type="ECO:0000313" key="11">
    <source>
        <dbReference type="Proteomes" id="UP000474778"/>
    </source>
</evidence>
<dbReference type="InterPro" id="IPR036365">
    <property type="entry name" value="PGBD-like_sf"/>
</dbReference>
<evidence type="ECO:0000313" key="10">
    <source>
        <dbReference type="EMBL" id="MXR69158.1"/>
    </source>
</evidence>
<dbReference type="UniPathway" id="UPA00219"/>
<dbReference type="AlphaFoldDB" id="A0A6L7I199"/>
<gene>
    <name evidence="10" type="ORF">GNT65_10800</name>
</gene>
<evidence type="ECO:0000256" key="1">
    <source>
        <dbReference type="ARBA" id="ARBA00004752"/>
    </source>
</evidence>
<comment type="similarity">
    <text evidence="2">Belongs to the YkuD family.</text>
</comment>
<proteinExistence type="inferred from homology"/>